<evidence type="ECO:0000313" key="1">
    <source>
        <dbReference type="EMBL" id="ETO23042.1"/>
    </source>
</evidence>
<dbReference type="Proteomes" id="UP000023152">
    <property type="component" value="Unassembled WGS sequence"/>
</dbReference>
<keyword evidence="2" id="KW-1185">Reference proteome</keyword>
<reference evidence="1 2" key="1">
    <citation type="journal article" date="2013" name="Curr. Biol.">
        <title>The Genome of the Foraminiferan Reticulomyxa filosa.</title>
        <authorList>
            <person name="Glockner G."/>
            <person name="Hulsmann N."/>
            <person name="Schleicher M."/>
            <person name="Noegel A.A."/>
            <person name="Eichinger L."/>
            <person name="Gallinger C."/>
            <person name="Pawlowski J."/>
            <person name="Sierra R."/>
            <person name="Euteneuer U."/>
            <person name="Pillet L."/>
            <person name="Moustafa A."/>
            <person name="Platzer M."/>
            <person name="Groth M."/>
            <person name="Szafranski K."/>
            <person name="Schliwa M."/>
        </authorList>
    </citation>
    <scope>NUCLEOTIDE SEQUENCE [LARGE SCALE GENOMIC DNA]</scope>
</reference>
<dbReference type="EMBL" id="ASPP01010275">
    <property type="protein sequence ID" value="ETO23042.1"/>
    <property type="molecule type" value="Genomic_DNA"/>
</dbReference>
<dbReference type="AlphaFoldDB" id="X6NCJ3"/>
<protein>
    <submittedName>
        <fullName evidence="1">Uncharacterized protein</fullName>
    </submittedName>
</protein>
<sequence>MAVRFLELLFKKSNPLVICVLKTLEKEQYHIVSYLGITSRGKKTNGKFTISHNVKTYEKCCFFFAYLQQQPLKRPAYFIKNHKTQKKKDKTTNSIAKALKKRWIERKITTTGVTTSTQEKINKFFFLKKDVNSKQINKRKIAKSQTITMFSVSYFS</sequence>
<proteinExistence type="predicted"/>
<gene>
    <name evidence="1" type="ORF">RFI_14144</name>
</gene>
<comment type="caution">
    <text evidence="1">The sequence shown here is derived from an EMBL/GenBank/DDBJ whole genome shotgun (WGS) entry which is preliminary data.</text>
</comment>
<evidence type="ECO:0000313" key="2">
    <source>
        <dbReference type="Proteomes" id="UP000023152"/>
    </source>
</evidence>
<organism evidence="1 2">
    <name type="scientific">Reticulomyxa filosa</name>
    <dbReference type="NCBI Taxonomy" id="46433"/>
    <lineage>
        <taxon>Eukaryota</taxon>
        <taxon>Sar</taxon>
        <taxon>Rhizaria</taxon>
        <taxon>Retaria</taxon>
        <taxon>Foraminifera</taxon>
        <taxon>Monothalamids</taxon>
        <taxon>Reticulomyxidae</taxon>
        <taxon>Reticulomyxa</taxon>
    </lineage>
</organism>
<name>X6NCJ3_RETFI</name>
<accession>X6NCJ3</accession>